<dbReference type="Proteomes" id="UP000250235">
    <property type="component" value="Unassembled WGS sequence"/>
</dbReference>
<protein>
    <submittedName>
        <fullName evidence="1">F-box/LRR-repeat protein 3</fullName>
    </submittedName>
</protein>
<gene>
    <name evidence="1" type="ORF">F511_46684</name>
</gene>
<organism evidence="1 2">
    <name type="scientific">Dorcoceras hygrometricum</name>
    <dbReference type="NCBI Taxonomy" id="472368"/>
    <lineage>
        <taxon>Eukaryota</taxon>
        <taxon>Viridiplantae</taxon>
        <taxon>Streptophyta</taxon>
        <taxon>Embryophyta</taxon>
        <taxon>Tracheophyta</taxon>
        <taxon>Spermatophyta</taxon>
        <taxon>Magnoliopsida</taxon>
        <taxon>eudicotyledons</taxon>
        <taxon>Gunneridae</taxon>
        <taxon>Pentapetalae</taxon>
        <taxon>asterids</taxon>
        <taxon>lamiids</taxon>
        <taxon>Lamiales</taxon>
        <taxon>Gesneriaceae</taxon>
        <taxon>Didymocarpoideae</taxon>
        <taxon>Trichosporeae</taxon>
        <taxon>Loxocarpinae</taxon>
        <taxon>Dorcoceras</taxon>
    </lineage>
</organism>
<name>A0A2Z6ZTY7_9LAMI</name>
<sequence length="154" mass="17471">MNIGRTLAACLPREERPRDAASGAKGCASKRAARSTMAKRRCPMRCDDGGRDVVRWPRIGRTTPLLSPRAIWRAVGRPLKHACRRCATLYGAAWSTLHVRRCVALRAMVRSCRREFLWWRRRRRRPPLRRVSGDVVTAGLISSRVWFGPIPGSP</sequence>
<keyword evidence="2" id="KW-1185">Reference proteome</keyword>
<proteinExistence type="predicted"/>
<dbReference type="AlphaFoldDB" id="A0A2Z6ZTY7"/>
<evidence type="ECO:0000313" key="2">
    <source>
        <dbReference type="Proteomes" id="UP000250235"/>
    </source>
</evidence>
<dbReference type="EMBL" id="KV135551">
    <property type="protein sequence ID" value="KZT76291.1"/>
    <property type="molecule type" value="Genomic_DNA"/>
</dbReference>
<reference evidence="1 2" key="1">
    <citation type="journal article" date="2015" name="Proc. Natl. Acad. Sci. U.S.A.">
        <title>The resurrection genome of Boea hygrometrica: A blueprint for survival of dehydration.</title>
        <authorList>
            <person name="Xiao L."/>
            <person name="Yang G."/>
            <person name="Zhang L."/>
            <person name="Yang X."/>
            <person name="Zhao S."/>
            <person name="Ji Z."/>
            <person name="Zhou Q."/>
            <person name="Hu M."/>
            <person name="Wang Y."/>
            <person name="Chen M."/>
            <person name="Xu Y."/>
            <person name="Jin H."/>
            <person name="Xiao X."/>
            <person name="Hu G."/>
            <person name="Bao F."/>
            <person name="Hu Y."/>
            <person name="Wan P."/>
            <person name="Li L."/>
            <person name="Deng X."/>
            <person name="Kuang T."/>
            <person name="Xiang C."/>
            <person name="Zhu J.K."/>
            <person name="Oliver M.J."/>
            <person name="He Y."/>
        </authorList>
    </citation>
    <scope>NUCLEOTIDE SEQUENCE [LARGE SCALE GENOMIC DNA]</scope>
    <source>
        <strain evidence="2">cv. XS01</strain>
    </source>
</reference>
<evidence type="ECO:0000313" key="1">
    <source>
        <dbReference type="EMBL" id="KZT76291.1"/>
    </source>
</evidence>
<accession>A0A2Z6ZTY7</accession>